<proteinExistence type="predicted"/>
<accession>D6PAZ4</accession>
<organism evidence="1">
    <name type="scientific">uncultured archaeon MedDCM-OCT-S02-C115</name>
    <dbReference type="NCBI Taxonomy" id="743083"/>
    <lineage>
        <taxon>Archaea</taxon>
        <taxon>environmental samples</taxon>
    </lineage>
</organism>
<dbReference type="AlphaFoldDB" id="D6PAZ4"/>
<dbReference type="EMBL" id="GU942957">
    <property type="protein sequence ID" value="ADD92895.1"/>
    <property type="molecule type" value="Genomic_DNA"/>
</dbReference>
<sequence length="226" mass="24887">MAIQVIGATCSLGEAVIDKLLMMDIDVIAKEENHLNRNASLLDYSTADIVREGSGFSISFDDSDADIVVGKDLIVHDLLPSRADKWLAPEIINWANGNDTTGPSRYWLGVIDAANAIAHILKAEVRLDNVHMCGRREWSSEDTKSEFDMLWQRTNQGISGNFTAEVLFGHEIAGMEAKPIADEVNQRPDLDPLHQLLLGLTGDGWRPLMPLRTALMTLIAGLQEPV</sequence>
<evidence type="ECO:0000313" key="1">
    <source>
        <dbReference type="EMBL" id="ADD92895.1"/>
    </source>
</evidence>
<reference evidence="1" key="1">
    <citation type="journal article" date="2010" name="ISME J.">
        <title>Metagenome of the Mediterranean deep chlorophyll maximum studied by direct and fosmid library 454 pyrosequencing.</title>
        <authorList>
            <person name="Ghai R."/>
            <person name="Martin-Cuadrado A.B."/>
            <person name="Molto A.G."/>
            <person name="Heredia I.G."/>
            <person name="Cabrera R."/>
            <person name="Martin J."/>
            <person name="Verdu M."/>
            <person name="Deschamps P."/>
            <person name="Moreira D."/>
            <person name="Lopez-Garcia P."/>
            <person name="Mira A."/>
            <person name="Rodriguez-Valera F."/>
        </authorList>
    </citation>
    <scope>NUCLEOTIDE SEQUENCE</scope>
</reference>
<protein>
    <submittedName>
        <fullName evidence="1">Uncharacterized protein</fullName>
    </submittedName>
</protein>
<name>D6PAZ4_9ARCH</name>